<proteinExistence type="predicted"/>
<dbReference type="Proteomes" id="UP000259610">
    <property type="component" value="Unassembled WGS sequence"/>
</dbReference>
<feature type="non-terminal residue" evidence="2">
    <location>
        <position position="64"/>
    </location>
</feature>
<reference evidence="2 3" key="1">
    <citation type="journal article" date="2018" name="Nat. Biotechnol.">
        <title>A standardized bacterial taxonomy based on genome phylogeny substantially revises the tree of life.</title>
        <authorList>
            <person name="Parks D.H."/>
            <person name="Chuvochina M."/>
            <person name="Waite D.W."/>
            <person name="Rinke C."/>
            <person name="Skarshewski A."/>
            <person name="Chaumeil P.A."/>
            <person name="Hugenholtz P."/>
        </authorList>
    </citation>
    <scope>NUCLEOTIDE SEQUENCE [LARGE SCALE GENOMIC DNA]</scope>
    <source>
        <strain evidence="2">UBA8733</strain>
    </source>
</reference>
<sequence>MTAPHIYEPWFERSEYEARLARVQVQIRNKGLDGLLAFQPETVTWLTGFFTRGYGSFQLAVIPA</sequence>
<accession>A0A3B9GZI9</accession>
<dbReference type="AlphaFoldDB" id="A0A3B9GZI9"/>
<organism evidence="2 3">
    <name type="scientific">Hyphomonas adhaerens</name>
    <dbReference type="NCBI Taxonomy" id="81029"/>
    <lineage>
        <taxon>Bacteria</taxon>
        <taxon>Pseudomonadati</taxon>
        <taxon>Pseudomonadota</taxon>
        <taxon>Alphaproteobacteria</taxon>
        <taxon>Hyphomonadales</taxon>
        <taxon>Hyphomonadaceae</taxon>
        <taxon>Hyphomonas</taxon>
    </lineage>
</organism>
<dbReference type="Pfam" id="PF01321">
    <property type="entry name" value="Creatinase_N"/>
    <property type="match status" value="1"/>
</dbReference>
<evidence type="ECO:0000259" key="1">
    <source>
        <dbReference type="Pfam" id="PF01321"/>
    </source>
</evidence>
<evidence type="ECO:0000313" key="3">
    <source>
        <dbReference type="Proteomes" id="UP000259610"/>
    </source>
</evidence>
<dbReference type="Gene3D" id="3.40.350.10">
    <property type="entry name" value="Creatinase/prolidase N-terminal domain"/>
    <property type="match status" value="1"/>
</dbReference>
<dbReference type="InterPro" id="IPR029149">
    <property type="entry name" value="Creatin/AminoP/Spt16_N"/>
</dbReference>
<comment type="caution">
    <text evidence="2">The sequence shown here is derived from an EMBL/GenBank/DDBJ whole genome shotgun (WGS) entry which is preliminary data.</text>
</comment>
<protein>
    <recommendedName>
        <fullName evidence="1">Creatinase N-terminal domain-containing protein</fullName>
    </recommendedName>
</protein>
<dbReference type="InterPro" id="IPR000587">
    <property type="entry name" value="Creatinase_N"/>
</dbReference>
<dbReference type="EMBL" id="DMAN01000268">
    <property type="protein sequence ID" value="HAE27850.1"/>
    <property type="molecule type" value="Genomic_DNA"/>
</dbReference>
<name>A0A3B9GZI9_9PROT</name>
<evidence type="ECO:0000313" key="2">
    <source>
        <dbReference type="EMBL" id="HAE27850.1"/>
    </source>
</evidence>
<dbReference type="SUPFAM" id="SSF53092">
    <property type="entry name" value="Creatinase/prolidase N-terminal domain"/>
    <property type="match status" value="1"/>
</dbReference>
<gene>
    <name evidence="2" type="ORF">DCG58_11875</name>
</gene>
<feature type="domain" description="Creatinase N-terminal" evidence="1">
    <location>
        <begin position="19"/>
        <end position="63"/>
    </location>
</feature>